<evidence type="ECO:0000256" key="1">
    <source>
        <dbReference type="SAM" id="MobiDB-lite"/>
    </source>
</evidence>
<gene>
    <name evidence="2" type="ORF">CDN99_03575</name>
</gene>
<accession>A0A246JLM8</accession>
<organism evidence="2 3">
    <name type="scientific">Roseateles aquatilis</name>
    <dbReference type="NCBI Taxonomy" id="431061"/>
    <lineage>
        <taxon>Bacteria</taxon>
        <taxon>Pseudomonadati</taxon>
        <taxon>Pseudomonadota</taxon>
        <taxon>Betaproteobacteria</taxon>
        <taxon>Burkholderiales</taxon>
        <taxon>Sphaerotilaceae</taxon>
        <taxon>Roseateles</taxon>
    </lineage>
</organism>
<dbReference type="Proteomes" id="UP000197468">
    <property type="component" value="Unassembled WGS sequence"/>
</dbReference>
<dbReference type="AlphaFoldDB" id="A0A246JLM8"/>
<protein>
    <submittedName>
        <fullName evidence="2">Uncharacterized protein</fullName>
    </submittedName>
</protein>
<feature type="region of interest" description="Disordered" evidence="1">
    <location>
        <begin position="38"/>
        <end position="59"/>
    </location>
</feature>
<sequence>MFPQSNQWLTASQYLQQSVQNGVQDVEDQRSVQQLQNLKRQTANEQRNKNVEIAQGVKL</sequence>
<proteinExistence type="predicted"/>
<dbReference type="RefSeq" id="WP_088382700.1">
    <property type="nucleotide sequence ID" value="NZ_NIOF01000001.1"/>
</dbReference>
<keyword evidence="3" id="KW-1185">Reference proteome</keyword>
<evidence type="ECO:0000313" key="2">
    <source>
        <dbReference type="EMBL" id="OWQ93554.1"/>
    </source>
</evidence>
<evidence type="ECO:0000313" key="3">
    <source>
        <dbReference type="Proteomes" id="UP000197468"/>
    </source>
</evidence>
<comment type="caution">
    <text evidence="2">The sequence shown here is derived from an EMBL/GenBank/DDBJ whole genome shotgun (WGS) entry which is preliminary data.</text>
</comment>
<reference evidence="2 3" key="1">
    <citation type="journal article" date="2008" name="Int. J. Syst. Evol. Microbiol.">
        <title>Description of Roseateles aquatilis sp. nov. and Roseateles terrae sp. nov., in the class Betaproteobacteria, and emended description of the genus Roseateles.</title>
        <authorList>
            <person name="Gomila M."/>
            <person name="Bowien B."/>
            <person name="Falsen E."/>
            <person name="Moore E.R."/>
            <person name="Lalucat J."/>
        </authorList>
    </citation>
    <scope>NUCLEOTIDE SEQUENCE [LARGE SCALE GENOMIC DNA]</scope>
    <source>
        <strain evidence="2 3">CCUG 48205</strain>
    </source>
</reference>
<name>A0A246JLM8_9BURK</name>
<dbReference type="EMBL" id="NIOF01000001">
    <property type="protein sequence ID" value="OWQ93554.1"/>
    <property type="molecule type" value="Genomic_DNA"/>
</dbReference>